<dbReference type="GO" id="GO:0035731">
    <property type="term" value="F:dinitrosyl-iron complex binding"/>
    <property type="evidence" value="ECO:0007669"/>
    <property type="project" value="UniProtKB-UniRule"/>
</dbReference>
<keyword evidence="10 11" id="KW-0804">Transcription</keyword>
<keyword evidence="14" id="KW-1185">Reference proteome</keyword>
<dbReference type="PROSITE" id="PS51674">
    <property type="entry name" value="4FE4S_WBL"/>
    <property type="match status" value="1"/>
</dbReference>
<keyword evidence="11" id="KW-0963">Cytoplasm</keyword>
<dbReference type="GO" id="GO:0045892">
    <property type="term" value="P:negative regulation of DNA-templated transcription"/>
    <property type="evidence" value="ECO:0007669"/>
    <property type="project" value="TreeGrafter"/>
</dbReference>
<dbReference type="Proteomes" id="UP000578819">
    <property type="component" value="Unassembled WGS sequence"/>
</dbReference>
<name>A0A7W7WPW0_9ACTN</name>
<protein>
    <recommendedName>
        <fullName evidence="11">Transcriptional regulator WhiB</fullName>
    </recommendedName>
</protein>
<evidence type="ECO:0000256" key="6">
    <source>
        <dbReference type="ARBA" id="ARBA00023014"/>
    </source>
</evidence>
<proteinExistence type="inferred from homology"/>
<dbReference type="EMBL" id="JACHJW010000001">
    <property type="protein sequence ID" value="MBB4958922.1"/>
    <property type="molecule type" value="Genomic_DNA"/>
</dbReference>
<organism evidence="13 14">
    <name type="scientific">Micromonospora polyrhachis</name>
    <dbReference type="NCBI Taxonomy" id="1282883"/>
    <lineage>
        <taxon>Bacteria</taxon>
        <taxon>Bacillati</taxon>
        <taxon>Actinomycetota</taxon>
        <taxon>Actinomycetes</taxon>
        <taxon>Micromonosporales</taxon>
        <taxon>Micromonosporaceae</taxon>
        <taxon>Micromonospora</taxon>
    </lineage>
</organism>
<evidence type="ECO:0000256" key="7">
    <source>
        <dbReference type="ARBA" id="ARBA00023015"/>
    </source>
</evidence>
<evidence type="ECO:0000313" key="13">
    <source>
        <dbReference type="EMBL" id="MBB4958922.1"/>
    </source>
</evidence>
<dbReference type="AlphaFoldDB" id="A0A7W7WPW0"/>
<dbReference type="GO" id="GO:0005737">
    <property type="term" value="C:cytoplasm"/>
    <property type="evidence" value="ECO:0007669"/>
    <property type="project" value="UniProtKB-SubCell"/>
</dbReference>
<evidence type="ECO:0000256" key="1">
    <source>
        <dbReference type="ARBA" id="ARBA00004496"/>
    </source>
</evidence>
<feature type="binding site" evidence="11">
    <location>
        <position position="143"/>
    </location>
    <ligand>
        <name>[4Fe-4S] cluster</name>
        <dbReference type="ChEBI" id="CHEBI:49883"/>
    </ligand>
</feature>
<dbReference type="InterPro" id="IPR034768">
    <property type="entry name" value="4FE4S_WBL"/>
</dbReference>
<evidence type="ECO:0000256" key="4">
    <source>
        <dbReference type="ARBA" id="ARBA00022723"/>
    </source>
</evidence>
<evidence type="ECO:0000259" key="12">
    <source>
        <dbReference type="PROSITE" id="PS51674"/>
    </source>
</evidence>
<dbReference type="GO" id="GO:0051539">
    <property type="term" value="F:4 iron, 4 sulfur cluster binding"/>
    <property type="evidence" value="ECO:0007669"/>
    <property type="project" value="UniProtKB-UniRule"/>
</dbReference>
<accession>A0A7W7WPW0</accession>
<feature type="domain" description="4Fe-4S Wbl-type" evidence="12">
    <location>
        <begin position="111"/>
        <end position="173"/>
    </location>
</feature>
<feature type="binding site" evidence="11">
    <location>
        <position position="112"/>
    </location>
    <ligand>
        <name>[4Fe-4S] cluster</name>
        <dbReference type="ChEBI" id="CHEBI:49883"/>
    </ligand>
</feature>
<comment type="PTM">
    <text evidence="11">The Fe-S cluster can be nitrosylated by nitric oxide (NO).</text>
</comment>
<evidence type="ECO:0000313" key="14">
    <source>
        <dbReference type="Proteomes" id="UP000578819"/>
    </source>
</evidence>
<evidence type="ECO:0000256" key="8">
    <source>
        <dbReference type="ARBA" id="ARBA00023125"/>
    </source>
</evidence>
<evidence type="ECO:0000256" key="11">
    <source>
        <dbReference type="HAMAP-Rule" id="MF_01479"/>
    </source>
</evidence>
<comment type="subcellular location">
    <subcellularLocation>
        <location evidence="1 11">Cytoplasm</location>
    </subcellularLocation>
</comment>
<comment type="similarity">
    <text evidence="2 11">Belongs to the WhiB family.</text>
</comment>
<comment type="cofactor">
    <cofactor evidence="11">
        <name>[4Fe-4S] cluster</name>
        <dbReference type="ChEBI" id="CHEBI:49883"/>
    </cofactor>
    <text evidence="11">Binds 1 [4Fe-4S] cluster per subunit. Following nitrosylation of the [4Fe-4S] cluster binds 1 [4Fe-8(NO)] cluster per subunit.</text>
</comment>
<dbReference type="Pfam" id="PF02467">
    <property type="entry name" value="Whib"/>
    <property type="match status" value="1"/>
</dbReference>
<dbReference type="GO" id="GO:0047134">
    <property type="term" value="F:protein-disulfide reductase [NAD(P)H] activity"/>
    <property type="evidence" value="ECO:0007669"/>
    <property type="project" value="TreeGrafter"/>
</dbReference>
<keyword evidence="3 11" id="KW-0004">4Fe-4S</keyword>
<keyword evidence="9 11" id="KW-1015">Disulfide bond</keyword>
<evidence type="ECO:0000256" key="5">
    <source>
        <dbReference type="ARBA" id="ARBA00023004"/>
    </source>
</evidence>
<sequence>MLGAQAIDEGPAVTRLTAGPDAEAVRADQAATARRVLSEQALDLHPGARTGDPTALQAAKRWRDHMYDLLGLTQLVEQPAPVRAAKQPLETRVITRIRPQGDDLDWRPNAACAQTDSETFFPVGWGRADRELAEQAKDICRRCPVRDQCLTWAITHRQAHGIWGGLDPDERAAIKRRDTGRAVA</sequence>
<evidence type="ECO:0000256" key="10">
    <source>
        <dbReference type="ARBA" id="ARBA00023163"/>
    </source>
</evidence>
<evidence type="ECO:0000256" key="9">
    <source>
        <dbReference type="ARBA" id="ARBA00023157"/>
    </source>
</evidence>
<keyword evidence="8 11" id="KW-0238">DNA-binding</keyword>
<dbReference type="HAMAP" id="MF_01479">
    <property type="entry name" value="WhiB"/>
    <property type="match status" value="1"/>
</dbReference>
<comment type="function">
    <text evidence="11">Acts as a transcriptional regulator. Probably redox-responsive. The apo- but not holo-form probably binds DNA.</text>
</comment>
<dbReference type="GO" id="GO:0045454">
    <property type="term" value="P:cell redox homeostasis"/>
    <property type="evidence" value="ECO:0007669"/>
    <property type="project" value="TreeGrafter"/>
</dbReference>
<comment type="PTM">
    <text evidence="11">Upon Fe-S cluster removal intramolecular disulfide bonds are formed.</text>
</comment>
<keyword evidence="5 11" id="KW-0408">Iron</keyword>
<keyword evidence="7 11" id="KW-0805">Transcription regulation</keyword>
<keyword evidence="6 11" id="KW-0411">Iron-sulfur</keyword>
<dbReference type="GO" id="GO:0046872">
    <property type="term" value="F:metal ion binding"/>
    <property type="evidence" value="ECO:0007669"/>
    <property type="project" value="UniProtKB-KW"/>
</dbReference>
<comment type="caution">
    <text evidence="13">The sequence shown here is derived from an EMBL/GenBank/DDBJ whole genome shotgun (WGS) entry which is preliminary data.</text>
</comment>
<dbReference type="GO" id="GO:0003677">
    <property type="term" value="F:DNA binding"/>
    <property type="evidence" value="ECO:0007669"/>
    <property type="project" value="UniProtKB-UniRule"/>
</dbReference>
<dbReference type="PANTHER" id="PTHR38839">
    <property type="entry name" value="TRANSCRIPTIONAL REGULATOR WHID-RELATED"/>
    <property type="match status" value="1"/>
</dbReference>
<evidence type="ECO:0000256" key="3">
    <source>
        <dbReference type="ARBA" id="ARBA00022485"/>
    </source>
</evidence>
<dbReference type="InterPro" id="IPR003482">
    <property type="entry name" value="Whib"/>
</dbReference>
<reference evidence="13 14" key="1">
    <citation type="submission" date="2020-08" db="EMBL/GenBank/DDBJ databases">
        <title>Sequencing the genomes of 1000 actinobacteria strains.</title>
        <authorList>
            <person name="Klenk H.-P."/>
        </authorList>
    </citation>
    <scope>NUCLEOTIDE SEQUENCE [LARGE SCALE GENOMIC DNA]</scope>
    <source>
        <strain evidence="13 14">DSM 45886</strain>
    </source>
</reference>
<feature type="binding site" evidence="11">
    <location>
        <position position="140"/>
    </location>
    <ligand>
        <name>[4Fe-4S] cluster</name>
        <dbReference type="ChEBI" id="CHEBI:49883"/>
    </ligand>
</feature>
<evidence type="ECO:0000256" key="2">
    <source>
        <dbReference type="ARBA" id="ARBA00006597"/>
    </source>
</evidence>
<gene>
    <name evidence="11" type="primary">whiB</name>
    <name evidence="13" type="ORF">FHR38_002655</name>
</gene>
<feature type="binding site" evidence="11">
    <location>
        <position position="149"/>
    </location>
    <ligand>
        <name>[4Fe-4S] cluster</name>
        <dbReference type="ChEBI" id="CHEBI:49883"/>
    </ligand>
</feature>
<keyword evidence="4 11" id="KW-0479">Metal-binding</keyword>